<feature type="domain" description="UspA" evidence="2">
    <location>
        <begin position="153"/>
        <end position="275"/>
    </location>
</feature>
<accession>A0ABZ0CM22</accession>
<keyword evidence="4" id="KW-1185">Reference proteome</keyword>
<dbReference type="PANTHER" id="PTHR46268">
    <property type="entry name" value="STRESS RESPONSE PROTEIN NHAX"/>
    <property type="match status" value="1"/>
</dbReference>
<evidence type="ECO:0000259" key="2">
    <source>
        <dbReference type="Pfam" id="PF00582"/>
    </source>
</evidence>
<dbReference type="RefSeq" id="WP_316698243.1">
    <property type="nucleotide sequence ID" value="NZ_CP136336.1"/>
</dbReference>
<dbReference type="InterPro" id="IPR006015">
    <property type="entry name" value="Universal_stress_UspA"/>
</dbReference>
<dbReference type="PANTHER" id="PTHR46268:SF15">
    <property type="entry name" value="UNIVERSAL STRESS PROTEIN HP_0031"/>
    <property type="match status" value="1"/>
</dbReference>
<protein>
    <submittedName>
        <fullName evidence="3">Universal stress protein</fullName>
    </submittedName>
</protein>
<feature type="domain" description="UspA" evidence="2">
    <location>
        <begin position="1"/>
        <end position="143"/>
    </location>
</feature>
<evidence type="ECO:0000256" key="1">
    <source>
        <dbReference type="ARBA" id="ARBA00008791"/>
    </source>
</evidence>
<organism evidence="3 4">
    <name type="scientific">Piscinibacter gummiphilus</name>
    <dbReference type="NCBI Taxonomy" id="946333"/>
    <lineage>
        <taxon>Bacteria</taxon>
        <taxon>Pseudomonadati</taxon>
        <taxon>Pseudomonadota</taxon>
        <taxon>Betaproteobacteria</taxon>
        <taxon>Burkholderiales</taxon>
        <taxon>Sphaerotilaceae</taxon>
        <taxon>Piscinibacter</taxon>
    </lineage>
</organism>
<evidence type="ECO:0000313" key="3">
    <source>
        <dbReference type="EMBL" id="WOB06025.1"/>
    </source>
</evidence>
<sequence length="276" mass="29433">MRNLLVHLDASPACAVRVRVARQLAARHGARVSVLFAVTVGSADLPSSFSANVLADAARLADIDGRHRARAAVEKMVSLGGPEVDWSETTTASPLAALTRRALFADLLVLGKRAHHGPRADQLPANFAETVVVHSGKPALVVPDELSTGEPGRRIVIAWKPSRESGRAVAAALPLLQDADEVHVLMWDEPHDTRTHPESPLSLDTWLRAHGVAAQLHTLGRAPSRIGEAILAQTQALRGDLLVMGCYGHSRARELVLGGASRSVLKQVPLPVLLAH</sequence>
<name>A0ABZ0CM22_9BURK</name>
<dbReference type="EMBL" id="CP136336">
    <property type="protein sequence ID" value="WOB06025.1"/>
    <property type="molecule type" value="Genomic_DNA"/>
</dbReference>
<proteinExistence type="inferred from homology"/>
<evidence type="ECO:0000313" key="4">
    <source>
        <dbReference type="Proteomes" id="UP001303946"/>
    </source>
</evidence>
<gene>
    <name evidence="3" type="ORF">RXV79_13950</name>
</gene>
<dbReference type="Gene3D" id="3.40.50.12370">
    <property type="match status" value="1"/>
</dbReference>
<dbReference type="Proteomes" id="UP001303946">
    <property type="component" value="Chromosome"/>
</dbReference>
<dbReference type="InterPro" id="IPR006016">
    <property type="entry name" value="UspA"/>
</dbReference>
<dbReference type="SUPFAM" id="SSF52402">
    <property type="entry name" value="Adenine nucleotide alpha hydrolases-like"/>
    <property type="match status" value="2"/>
</dbReference>
<comment type="similarity">
    <text evidence="1">Belongs to the universal stress protein A family.</text>
</comment>
<dbReference type="CDD" id="cd00293">
    <property type="entry name" value="USP-like"/>
    <property type="match status" value="1"/>
</dbReference>
<dbReference type="Pfam" id="PF00582">
    <property type="entry name" value="Usp"/>
    <property type="match status" value="2"/>
</dbReference>
<dbReference type="PRINTS" id="PR01438">
    <property type="entry name" value="UNVRSLSTRESS"/>
</dbReference>
<reference evidence="3 4" key="1">
    <citation type="submission" date="2023-10" db="EMBL/GenBank/DDBJ databases">
        <title>Bacteria for the degradation of biodegradable plastic PBAT(Polybutylene adipate terephthalate).</title>
        <authorList>
            <person name="Weon H.-Y."/>
            <person name="Yeon J."/>
        </authorList>
    </citation>
    <scope>NUCLEOTIDE SEQUENCE [LARGE SCALE GENOMIC DNA]</scope>
    <source>
        <strain evidence="3 4">SBD 7-3</strain>
    </source>
</reference>